<organism evidence="1 2">
    <name type="scientific">Limosilactobacillus pontis</name>
    <dbReference type="NCBI Taxonomy" id="35787"/>
    <lineage>
        <taxon>Bacteria</taxon>
        <taxon>Bacillati</taxon>
        <taxon>Bacillota</taxon>
        <taxon>Bacilli</taxon>
        <taxon>Lactobacillales</taxon>
        <taxon>Lactobacillaceae</taxon>
        <taxon>Limosilactobacillus</taxon>
    </lineage>
</organism>
<evidence type="ECO:0000313" key="2">
    <source>
        <dbReference type="Proteomes" id="UP001335665"/>
    </source>
</evidence>
<dbReference type="EMBL" id="JAQSFA010000049">
    <property type="protein sequence ID" value="MEE6701925.1"/>
    <property type="molecule type" value="Genomic_DNA"/>
</dbReference>
<dbReference type="RefSeq" id="WP_331192594.1">
    <property type="nucleotide sequence ID" value="NZ_JAQSEO010000040.1"/>
</dbReference>
<gene>
    <name evidence="1" type="ORF">PS396_09190</name>
</gene>
<accession>A0ABU7SV15</accession>
<name>A0ABU7SV15_9LACO</name>
<comment type="caution">
    <text evidence="1">The sequence shown here is derived from an EMBL/GenBank/DDBJ whole genome shotgun (WGS) entry which is preliminary data.</text>
</comment>
<sequence length="77" mass="8828">MKFFDAIFIVTNMVTDNISKGTQTFFEGVSKLVTKNVSANFYRQANESDKEKIAGDFKRIGNDMYVALDKYETKHGY</sequence>
<reference evidence="1 2" key="1">
    <citation type="submission" date="2023-02" db="EMBL/GenBank/DDBJ databases">
        <title>The predominant lactic acid bacteria and yeasts involved in the spontaneous fermentation of millet during the production of the traditional porridge Hausa koko in Ghana.</title>
        <authorList>
            <person name="Atter A."/>
            <person name="Diaz M."/>
        </authorList>
    </citation>
    <scope>NUCLEOTIDE SEQUENCE [LARGE SCALE GENOMIC DNA]</scope>
    <source>
        <strain evidence="1 2">FI11552</strain>
    </source>
</reference>
<keyword evidence="2" id="KW-1185">Reference proteome</keyword>
<proteinExistence type="predicted"/>
<protein>
    <submittedName>
        <fullName evidence="1">Uncharacterized protein</fullName>
    </submittedName>
</protein>
<evidence type="ECO:0000313" key="1">
    <source>
        <dbReference type="EMBL" id="MEE6701925.1"/>
    </source>
</evidence>
<dbReference type="Proteomes" id="UP001335665">
    <property type="component" value="Unassembled WGS sequence"/>
</dbReference>